<dbReference type="EMBL" id="JAVXUO010002868">
    <property type="protein sequence ID" value="KAK2968953.1"/>
    <property type="molecule type" value="Genomic_DNA"/>
</dbReference>
<name>A0AA88U1X2_9ASTE</name>
<feature type="compositionally biased region" description="Basic and acidic residues" evidence="1">
    <location>
        <begin position="391"/>
        <end position="403"/>
    </location>
</feature>
<sequence>MSKEELEPLILECPLPEGWYARVLELQELANYGTDWETGMYEEQVRSGYRRFLHPFDLKLFKHYHMAPGQLVPNGWRKLAGLIYLIETSGYKADSTDFMRVFFEICFVKGVASCPRWYYIHSRQRLLKRGPKSNKGWHSRYFFAGLENKGELPFDKTCNAYCKDFENMGKPVPNNITKHILSHIKLRGGLSIDEPLSEQQLEYRKIIHCKPIPADLSVLPPPPTLPSTSSTETTTLEIASGSRKSPQGGFINVLQKAKRKRKEKHPSVEMPRNPKRTKVSLPEHSPRIVEGVSIVEDPIFWPRWTIRREDMGMPNSQISEQHLLHGVLPKDKELLMYAYMAEMLSRFEMERDVAAVEAQEKRDAVKQAAKATLRAEELSKREANHLAQTKALERRLERAKKDS</sequence>
<feature type="region of interest" description="Disordered" evidence="1">
    <location>
        <begin position="218"/>
        <end position="282"/>
    </location>
</feature>
<feature type="domain" description="Transposase (putative) gypsy type" evidence="2">
    <location>
        <begin position="45"/>
        <end position="103"/>
    </location>
</feature>
<proteinExistence type="predicted"/>
<comment type="caution">
    <text evidence="3">The sequence shown here is derived from an EMBL/GenBank/DDBJ whole genome shotgun (WGS) entry which is preliminary data.</text>
</comment>
<reference evidence="3" key="1">
    <citation type="submission" date="2022-12" db="EMBL/GenBank/DDBJ databases">
        <title>Draft genome assemblies for two species of Escallonia (Escalloniales).</title>
        <authorList>
            <person name="Chanderbali A."/>
            <person name="Dervinis C."/>
            <person name="Anghel I."/>
            <person name="Soltis D."/>
            <person name="Soltis P."/>
            <person name="Zapata F."/>
        </authorList>
    </citation>
    <scope>NUCLEOTIDE SEQUENCE</scope>
    <source>
        <strain evidence="3">UCBG92.1500</strain>
        <tissue evidence="3">Leaf</tissue>
    </source>
</reference>
<evidence type="ECO:0000256" key="1">
    <source>
        <dbReference type="SAM" id="MobiDB-lite"/>
    </source>
</evidence>
<keyword evidence="4" id="KW-1185">Reference proteome</keyword>
<accession>A0AA88U1X2</accession>
<dbReference type="Proteomes" id="UP001187471">
    <property type="component" value="Unassembled WGS sequence"/>
</dbReference>
<feature type="compositionally biased region" description="Low complexity" evidence="1">
    <location>
        <begin position="226"/>
        <end position="236"/>
    </location>
</feature>
<dbReference type="AlphaFoldDB" id="A0AA88U1X2"/>
<gene>
    <name evidence="3" type="ORF">RJ640_029760</name>
</gene>
<dbReference type="Pfam" id="PF04195">
    <property type="entry name" value="Transposase_28"/>
    <property type="match status" value="1"/>
</dbReference>
<protein>
    <recommendedName>
        <fullName evidence="2">Transposase (putative) gypsy type domain-containing protein</fullName>
    </recommendedName>
</protein>
<evidence type="ECO:0000259" key="2">
    <source>
        <dbReference type="Pfam" id="PF04195"/>
    </source>
</evidence>
<feature type="region of interest" description="Disordered" evidence="1">
    <location>
        <begin position="380"/>
        <end position="403"/>
    </location>
</feature>
<evidence type="ECO:0000313" key="3">
    <source>
        <dbReference type="EMBL" id="KAK2968953.1"/>
    </source>
</evidence>
<organism evidence="3 4">
    <name type="scientific">Escallonia rubra</name>
    <dbReference type="NCBI Taxonomy" id="112253"/>
    <lineage>
        <taxon>Eukaryota</taxon>
        <taxon>Viridiplantae</taxon>
        <taxon>Streptophyta</taxon>
        <taxon>Embryophyta</taxon>
        <taxon>Tracheophyta</taxon>
        <taxon>Spermatophyta</taxon>
        <taxon>Magnoliopsida</taxon>
        <taxon>eudicotyledons</taxon>
        <taxon>Gunneridae</taxon>
        <taxon>Pentapetalae</taxon>
        <taxon>asterids</taxon>
        <taxon>campanulids</taxon>
        <taxon>Escalloniales</taxon>
        <taxon>Escalloniaceae</taxon>
        <taxon>Escallonia</taxon>
    </lineage>
</organism>
<evidence type="ECO:0000313" key="4">
    <source>
        <dbReference type="Proteomes" id="UP001187471"/>
    </source>
</evidence>
<dbReference type="InterPro" id="IPR007321">
    <property type="entry name" value="Transposase_28"/>
</dbReference>